<evidence type="ECO:0000313" key="3">
    <source>
        <dbReference type="Proteomes" id="UP000799764"/>
    </source>
</evidence>
<evidence type="ECO:0000313" key="2">
    <source>
        <dbReference type="EMBL" id="KAF2444340.1"/>
    </source>
</evidence>
<comment type="caution">
    <text evidence="2">The sequence shown here is derived from an EMBL/GenBank/DDBJ whole genome shotgun (WGS) entry which is preliminary data.</text>
</comment>
<feature type="region of interest" description="Disordered" evidence="1">
    <location>
        <begin position="95"/>
        <end position="116"/>
    </location>
</feature>
<dbReference type="OrthoDB" id="3796229at2759"/>
<sequence length="232" mass="25128">MQPNSVHMGFLARFTQESSKTVLINGNVSKQRLLRDGLFVGQLNRERLLGQVEGMLVGQQVLVDGHSLIDSYKLCGMEVPSALLAEVDGGAFDPAQDIAEPSSMSGDGADISSVGRDVNQLDVSNEDVQIKSEGGRADAKEGDFARELSLGSSPLSECPSDLSDWEMNDQINPFDRAQTPKLDLKSESNSPSHESLTDGLERPNKTSSRSDSTDSAIEITATRRSTRIFLIK</sequence>
<organism evidence="2 3">
    <name type="scientific">Karstenula rhodostoma CBS 690.94</name>
    <dbReference type="NCBI Taxonomy" id="1392251"/>
    <lineage>
        <taxon>Eukaryota</taxon>
        <taxon>Fungi</taxon>
        <taxon>Dikarya</taxon>
        <taxon>Ascomycota</taxon>
        <taxon>Pezizomycotina</taxon>
        <taxon>Dothideomycetes</taxon>
        <taxon>Pleosporomycetidae</taxon>
        <taxon>Pleosporales</taxon>
        <taxon>Massarineae</taxon>
        <taxon>Didymosphaeriaceae</taxon>
        <taxon>Karstenula</taxon>
    </lineage>
</organism>
<protein>
    <submittedName>
        <fullName evidence="2">Uncharacterized protein</fullName>
    </submittedName>
</protein>
<reference evidence="2" key="1">
    <citation type="journal article" date="2020" name="Stud. Mycol.">
        <title>101 Dothideomycetes genomes: a test case for predicting lifestyles and emergence of pathogens.</title>
        <authorList>
            <person name="Haridas S."/>
            <person name="Albert R."/>
            <person name="Binder M."/>
            <person name="Bloem J."/>
            <person name="Labutti K."/>
            <person name="Salamov A."/>
            <person name="Andreopoulos B."/>
            <person name="Baker S."/>
            <person name="Barry K."/>
            <person name="Bills G."/>
            <person name="Bluhm B."/>
            <person name="Cannon C."/>
            <person name="Castanera R."/>
            <person name="Culley D."/>
            <person name="Daum C."/>
            <person name="Ezra D."/>
            <person name="Gonzalez J."/>
            <person name="Henrissat B."/>
            <person name="Kuo A."/>
            <person name="Liang C."/>
            <person name="Lipzen A."/>
            <person name="Lutzoni F."/>
            <person name="Magnuson J."/>
            <person name="Mondo S."/>
            <person name="Nolan M."/>
            <person name="Ohm R."/>
            <person name="Pangilinan J."/>
            <person name="Park H.-J."/>
            <person name="Ramirez L."/>
            <person name="Alfaro M."/>
            <person name="Sun H."/>
            <person name="Tritt A."/>
            <person name="Yoshinaga Y."/>
            <person name="Zwiers L.-H."/>
            <person name="Turgeon B."/>
            <person name="Goodwin S."/>
            <person name="Spatafora J."/>
            <person name="Crous P."/>
            <person name="Grigoriev I."/>
        </authorList>
    </citation>
    <scope>NUCLEOTIDE SEQUENCE</scope>
    <source>
        <strain evidence="2">CBS 690.94</strain>
    </source>
</reference>
<name>A0A9P4PFX7_9PLEO</name>
<dbReference type="AlphaFoldDB" id="A0A9P4PFX7"/>
<feature type="region of interest" description="Disordered" evidence="1">
    <location>
        <begin position="177"/>
        <end position="219"/>
    </location>
</feature>
<gene>
    <name evidence="2" type="ORF">P171DRAFT_31112</name>
</gene>
<dbReference type="Proteomes" id="UP000799764">
    <property type="component" value="Unassembled WGS sequence"/>
</dbReference>
<feature type="compositionally biased region" description="Polar residues" evidence="1">
    <location>
        <begin position="205"/>
        <end position="215"/>
    </location>
</feature>
<proteinExistence type="predicted"/>
<feature type="compositionally biased region" description="Basic and acidic residues" evidence="1">
    <location>
        <begin position="195"/>
        <end position="204"/>
    </location>
</feature>
<accession>A0A9P4PFX7</accession>
<dbReference type="EMBL" id="MU001501">
    <property type="protein sequence ID" value="KAF2444340.1"/>
    <property type="molecule type" value="Genomic_DNA"/>
</dbReference>
<evidence type="ECO:0000256" key="1">
    <source>
        <dbReference type="SAM" id="MobiDB-lite"/>
    </source>
</evidence>
<keyword evidence="3" id="KW-1185">Reference proteome</keyword>